<dbReference type="AlphaFoldDB" id="A0A831RGR5"/>
<proteinExistence type="predicted"/>
<protein>
    <recommendedName>
        <fullName evidence="5">Peptidoglycan-binding protein CsiV</fullName>
    </recommendedName>
</protein>
<keyword evidence="2" id="KW-0732">Signal</keyword>
<dbReference type="EMBL" id="DRKP01000006">
    <property type="protein sequence ID" value="HEB94902.1"/>
    <property type="molecule type" value="Genomic_DNA"/>
</dbReference>
<evidence type="ECO:0000256" key="2">
    <source>
        <dbReference type="SAM" id="SignalP"/>
    </source>
</evidence>
<feature type="chain" id="PRO_5032578048" description="Peptidoglycan-binding protein CsiV" evidence="2">
    <location>
        <begin position="25"/>
        <end position="229"/>
    </location>
</feature>
<comment type="caution">
    <text evidence="3">The sequence shown here is derived from an EMBL/GenBank/DDBJ whole genome shotgun (WGS) entry which is preliminary data.</text>
</comment>
<gene>
    <name evidence="3" type="ORF">ENI96_00555</name>
</gene>
<feature type="compositionally biased region" description="Basic and acidic residues" evidence="1">
    <location>
        <begin position="201"/>
        <end position="221"/>
    </location>
</feature>
<evidence type="ECO:0008006" key="5">
    <source>
        <dbReference type="Google" id="ProtNLM"/>
    </source>
</evidence>
<dbReference type="InterPro" id="IPR021241">
    <property type="entry name" value="CsiV"/>
</dbReference>
<name>A0A831RGR5_9GAMM</name>
<reference evidence="3" key="1">
    <citation type="journal article" date="2020" name="mSystems">
        <title>Genome- and Community-Level Interaction Insights into Carbon Utilization and Element Cycling Functions of Hydrothermarchaeota in Hydrothermal Sediment.</title>
        <authorList>
            <person name="Zhou Z."/>
            <person name="Liu Y."/>
            <person name="Xu W."/>
            <person name="Pan J."/>
            <person name="Luo Z.H."/>
            <person name="Li M."/>
        </authorList>
    </citation>
    <scope>NUCLEOTIDE SEQUENCE [LARGE SCALE GENOMIC DNA]</scope>
    <source>
        <strain evidence="3">HyVt-443</strain>
    </source>
</reference>
<evidence type="ECO:0000256" key="1">
    <source>
        <dbReference type="SAM" id="MobiDB-lite"/>
    </source>
</evidence>
<feature type="region of interest" description="Disordered" evidence="1">
    <location>
        <begin position="191"/>
        <end position="229"/>
    </location>
</feature>
<evidence type="ECO:0000313" key="4">
    <source>
        <dbReference type="Proteomes" id="UP000886251"/>
    </source>
</evidence>
<sequence>MPKPMTLRLYAAIVLLLLSISGMAAETRSPPVYDIELLIFAQGEGDASEQWPVDPGTPPTDGTTAMEQLDLLDRKAWRLTAEGYALSRSGGRYRPLLHLAWRQPVLGRKQASWIHLTSDDRIADGYPVLEGNVRISVARYLHLDLDLLLRDSLGGDADFQAYRFTAHRRMRSGELHYIDHPRLGVLIRIDKAPEGQAATTEPKETEQKDGEPETPAGEHARPATAATPR</sequence>
<organism evidence="3 4">
    <name type="scientific">Sedimenticola thiotaurini</name>
    <dbReference type="NCBI Taxonomy" id="1543721"/>
    <lineage>
        <taxon>Bacteria</taxon>
        <taxon>Pseudomonadati</taxon>
        <taxon>Pseudomonadota</taxon>
        <taxon>Gammaproteobacteria</taxon>
        <taxon>Chromatiales</taxon>
        <taxon>Sedimenticolaceae</taxon>
        <taxon>Sedimenticola</taxon>
    </lineage>
</organism>
<feature type="signal peptide" evidence="2">
    <location>
        <begin position="1"/>
        <end position="24"/>
    </location>
</feature>
<dbReference type="Pfam" id="PF10972">
    <property type="entry name" value="CsiV"/>
    <property type="match status" value="1"/>
</dbReference>
<dbReference type="Proteomes" id="UP000886251">
    <property type="component" value="Unassembled WGS sequence"/>
</dbReference>
<accession>A0A831RGR5</accession>
<evidence type="ECO:0000313" key="3">
    <source>
        <dbReference type="EMBL" id="HEB94902.1"/>
    </source>
</evidence>